<dbReference type="eggNOG" id="COG1280">
    <property type="taxonomic scope" value="Bacteria"/>
</dbReference>
<feature type="transmembrane region" description="Helical" evidence="6">
    <location>
        <begin position="73"/>
        <end position="93"/>
    </location>
</feature>
<dbReference type="PANTHER" id="PTHR30086:SF21">
    <property type="entry name" value="TRANSPORT PROTEIN"/>
    <property type="match status" value="1"/>
</dbReference>
<dbReference type="RefSeq" id="WP_006003657.1">
    <property type="nucleotide sequence ID" value="NZ_BAET01000007.1"/>
</dbReference>
<feature type="transmembrane region" description="Helical" evidence="6">
    <location>
        <begin position="42"/>
        <end position="67"/>
    </location>
</feature>
<evidence type="ECO:0000313" key="7">
    <source>
        <dbReference type="EMBL" id="GAB54999.1"/>
    </source>
</evidence>
<dbReference type="PIRSF" id="PIRSF006324">
    <property type="entry name" value="LeuE"/>
    <property type="match status" value="1"/>
</dbReference>
<keyword evidence="4 6" id="KW-1133">Transmembrane helix</keyword>
<keyword evidence="2" id="KW-1003">Cell membrane</keyword>
<dbReference type="PANTHER" id="PTHR30086">
    <property type="entry name" value="ARGININE EXPORTER PROTEIN ARGO"/>
    <property type="match status" value="1"/>
</dbReference>
<name>H5T9M2_9ALTE</name>
<dbReference type="Proteomes" id="UP000053586">
    <property type="component" value="Unassembled WGS sequence"/>
</dbReference>
<evidence type="ECO:0000256" key="6">
    <source>
        <dbReference type="SAM" id="Phobius"/>
    </source>
</evidence>
<sequence length="207" mass="22861">MNIDAGVWAAIALMHFVAVISPGPDFAIVLKQSLQKGLRPALWTSLGIGSGILLHVAYSIFGVSLVIATTPWLYQTLLYLAAAYFIWLGVSALRSKPSSLKDESPEQRTKSIWYKAFGIGFLTNGLNPKATLFFLALFTAAIPIDTNLATKTFYGVYLALATGAWFCFVSYITNFKQIRDSYQSHGHWFDRAMGLVLIVMAIILLWA</sequence>
<dbReference type="Pfam" id="PF01810">
    <property type="entry name" value="LysE"/>
    <property type="match status" value="1"/>
</dbReference>
<reference evidence="7 8" key="2">
    <citation type="journal article" date="2017" name="Antonie Van Leeuwenhoek">
        <title>Rhizobium rhizosphaerae sp. nov., a novel species isolated from rice rhizosphere.</title>
        <authorList>
            <person name="Zhao J.J."/>
            <person name="Zhang J."/>
            <person name="Zhang R.J."/>
            <person name="Zhang C.W."/>
            <person name="Yin H.Q."/>
            <person name="Zhang X.X."/>
        </authorList>
    </citation>
    <scope>NUCLEOTIDE SEQUENCE [LARGE SCALE GENOMIC DNA]</scope>
    <source>
        <strain evidence="7 8">ACAM 611</strain>
    </source>
</reference>
<keyword evidence="5 6" id="KW-0472">Membrane</keyword>
<dbReference type="GO" id="GO:0005886">
    <property type="term" value="C:plasma membrane"/>
    <property type="evidence" value="ECO:0007669"/>
    <property type="project" value="UniProtKB-SubCell"/>
</dbReference>
<dbReference type="AlphaFoldDB" id="H5T9M2"/>
<evidence type="ECO:0000256" key="3">
    <source>
        <dbReference type="ARBA" id="ARBA00022692"/>
    </source>
</evidence>
<evidence type="ECO:0000256" key="1">
    <source>
        <dbReference type="ARBA" id="ARBA00004651"/>
    </source>
</evidence>
<feature type="transmembrane region" description="Helical" evidence="6">
    <location>
        <begin position="114"/>
        <end position="142"/>
    </location>
</feature>
<feature type="transmembrane region" description="Helical" evidence="6">
    <location>
        <begin position="6"/>
        <end position="30"/>
    </location>
</feature>
<feature type="transmembrane region" description="Helical" evidence="6">
    <location>
        <begin position="188"/>
        <end position="206"/>
    </location>
</feature>
<dbReference type="EMBL" id="BAET01000007">
    <property type="protein sequence ID" value="GAB54999.1"/>
    <property type="molecule type" value="Genomic_DNA"/>
</dbReference>
<keyword evidence="3 6" id="KW-0812">Transmembrane</keyword>
<protein>
    <submittedName>
        <fullName evidence="7">Lysine exporter protein</fullName>
    </submittedName>
</protein>
<evidence type="ECO:0000256" key="4">
    <source>
        <dbReference type="ARBA" id="ARBA00022989"/>
    </source>
</evidence>
<evidence type="ECO:0000256" key="5">
    <source>
        <dbReference type="ARBA" id="ARBA00023136"/>
    </source>
</evidence>
<dbReference type="GO" id="GO:0015171">
    <property type="term" value="F:amino acid transmembrane transporter activity"/>
    <property type="evidence" value="ECO:0007669"/>
    <property type="project" value="TreeGrafter"/>
</dbReference>
<organism evidence="7 8">
    <name type="scientific">Glaciecola punicea ACAM 611</name>
    <dbReference type="NCBI Taxonomy" id="1121923"/>
    <lineage>
        <taxon>Bacteria</taxon>
        <taxon>Pseudomonadati</taxon>
        <taxon>Pseudomonadota</taxon>
        <taxon>Gammaproteobacteria</taxon>
        <taxon>Alteromonadales</taxon>
        <taxon>Alteromonadaceae</taxon>
        <taxon>Glaciecola</taxon>
    </lineage>
</organism>
<proteinExistence type="predicted"/>
<dbReference type="InterPro" id="IPR001123">
    <property type="entry name" value="LeuE-type"/>
</dbReference>
<accession>H5T9M2</accession>
<evidence type="ECO:0000313" key="8">
    <source>
        <dbReference type="Proteomes" id="UP000053586"/>
    </source>
</evidence>
<evidence type="ECO:0000256" key="2">
    <source>
        <dbReference type="ARBA" id="ARBA00022475"/>
    </source>
</evidence>
<reference evidence="7 8" key="1">
    <citation type="journal article" date="2012" name="J. Bacteriol.">
        <title>Genome sequence of proteorhodopsin-containing sea ice bacterium Glaciecola punicea ACAM 611T.</title>
        <authorList>
            <person name="Qin Q.-L."/>
            <person name="Xie B.-B."/>
            <person name="Shu Y.-L."/>
            <person name="Rong J.-C."/>
            <person name="Zhao D.-L."/>
            <person name="Zhang X.-Y."/>
            <person name="Chen X.-L."/>
            <person name="Zhou B.-C."/>
            <person name="Zhanga Y.-Z."/>
        </authorList>
    </citation>
    <scope>NUCLEOTIDE SEQUENCE [LARGE SCALE GENOMIC DNA]</scope>
    <source>
        <strain evidence="7 8">ACAM 611</strain>
    </source>
</reference>
<comment type="caution">
    <text evidence="7">The sequence shown here is derived from an EMBL/GenBank/DDBJ whole genome shotgun (WGS) entry which is preliminary data.</text>
</comment>
<feature type="transmembrane region" description="Helical" evidence="6">
    <location>
        <begin position="154"/>
        <end position="176"/>
    </location>
</feature>
<gene>
    <name evidence="7" type="ORF">GPUN_0864</name>
</gene>
<comment type="subcellular location">
    <subcellularLocation>
        <location evidence="1">Cell membrane</location>
        <topology evidence="1">Multi-pass membrane protein</topology>
    </subcellularLocation>
</comment>
<dbReference type="OrthoDB" id="581870at2"/>
<keyword evidence="8" id="KW-1185">Reference proteome</keyword>
<dbReference type="STRING" id="56804.BAE46_00655"/>